<keyword evidence="2" id="KW-1185">Reference proteome</keyword>
<accession>A0A135RVE2</accession>
<name>A0A135RVE2_9PEZI</name>
<sequence>MPGKPKRQEHHLNLGDPRVFRFSDIKERREGLAKVASSLEKPEQRGSVYSLEDIEIPDDVAAHLKEFLGGTYHPISSTFIRLGEIEKNGGYDTSSPLALDRSSSQLLAKGLLDLSLSPEGYIVGFSRQSWCRATLCNAAQFLPHLHESAMILDTILEQLSPLKPKEMTAIGVVIITSAEFRDFLARAVRMIAESAGKSVRLDLGPASTLNIPAVMGNIQKYPVDLTQLFPGENISVEVVEIGFHHMIFAALKACLRSTALETSPDSTPLFEAFLDMDDVVYME</sequence>
<dbReference type="EMBL" id="JFFI01002655">
    <property type="protein sequence ID" value="KXH27640.1"/>
    <property type="molecule type" value="Genomic_DNA"/>
</dbReference>
<organism evidence="1 2">
    <name type="scientific">Colletotrichum salicis</name>
    <dbReference type="NCBI Taxonomy" id="1209931"/>
    <lineage>
        <taxon>Eukaryota</taxon>
        <taxon>Fungi</taxon>
        <taxon>Dikarya</taxon>
        <taxon>Ascomycota</taxon>
        <taxon>Pezizomycotina</taxon>
        <taxon>Sordariomycetes</taxon>
        <taxon>Hypocreomycetidae</taxon>
        <taxon>Glomerellales</taxon>
        <taxon>Glomerellaceae</taxon>
        <taxon>Colletotrichum</taxon>
        <taxon>Colletotrichum acutatum species complex</taxon>
    </lineage>
</organism>
<dbReference type="OrthoDB" id="2963168at2759"/>
<protein>
    <submittedName>
        <fullName evidence="1">Uncharacterized protein</fullName>
    </submittedName>
</protein>
<dbReference type="AlphaFoldDB" id="A0A135RVE2"/>
<evidence type="ECO:0000313" key="2">
    <source>
        <dbReference type="Proteomes" id="UP000070121"/>
    </source>
</evidence>
<dbReference type="Proteomes" id="UP000070121">
    <property type="component" value="Unassembled WGS sequence"/>
</dbReference>
<gene>
    <name evidence="1" type="ORF">CSAL01_04511</name>
</gene>
<proteinExistence type="predicted"/>
<comment type="caution">
    <text evidence="1">The sequence shown here is derived from an EMBL/GenBank/DDBJ whole genome shotgun (WGS) entry which is preliminary data.</text>
</comment>
<evidence type="ECO:0000313" key="1">
    <source>
        <dbReference type="EMBL" id="KXH27640.1"/>
    </source>
</evidence>
<reference evidence="1 2" key="1">
    <citation type="submission" date="2014-02" db="EMBL/GenBank/DDBJ databases">
        <title>The genome sequence of Colletotrichum salicis CBS 607.94.</title>
        <authorList>
            <person name="Baroncelli R."/>
            <person name="Thon M.R."/>
        </authorList>
    </citation>
    <scope>NUCLEOTIDE SEQUENCE [LARGE SCALE GENOMIC DNA]</scope>
    <source>
        <strain evidence="1 2">CBS 607.94</strain>
    </source>
</reference>